<evidence type="ECO:0000256" key="1">
    <source>
        <dbReference type="SAM" id="Coils"/>
    </source>
</evidence>
<dbReference type="Proteomes" id="UP000183208">
    <property type="component" value="Unassembled WGS sequence"/>
</dbReference>
<dbReference type="OrthoDB" id="8227970at2"/>
<protein>
    <submittedName>
        <fullName evidence="2">Uncharacterized protein</fullName>
    </submittedName>
</protein>
<evidence type="ECO:0000313" key="2">
    <source>
        <dbReference type="EMBL" id="SEE49164.1"/>
    </source>
</evidence>
<evidence type="ECO:0000313" key="3">
    <source>
        <dbReference type="Proteomes" id="UP000183208"/>
    </source>
</evidence>
<name>A0A1H5J9K2_9BRAD</name>
<sequence length="296" mass="32388">MAFFKRELGPVERFESVLKDKLAARQKLAARLSLSEKELEEKRTAAERLAVAGAANARLDRAEAHMRAVEDRTKTMRAALAEFDEQVASAERALADAKAQHDRNLIADQIETMAAAIERAAPGFQASATALIEAVTKHSASIPEATRFSTSVEAVRREVLSAADLICWELRSSAVRTRAGNANMASPAASISEQPPPAEIERQMIYTLHPLLWREGDETRRVPAFAMVGLPKHLLPVALRHHHADYLNARRVQTLMHLHGSEAQGEPGHDDPLLVDLDALLAEENQGPQADVAQAS</sequence>
<dbReference type="AlphaFoldDB" id="A0A1H5J9K2"/>
<organism evidence="2 3">
    <name type="scientific">Bradyrhizobium lablabi</name>
    <dbReference type="NCBI Taxonomy" id="722472"/>
    <lineage>
        <taxon>Bacteria</taxon>
        <taxon>Pseudomonadati</taxon>
        <taxon>Pseudomonadota</taxon>
        <taxon>Alphaproteobacteria</taxon>
        <taxon>Hyphomicrobiales</taxon>
        <taxon>Nitrobacteraceae</taxon>
        <taxon>Bradyrhizobium</taxon>
    </lineage>
</organism>
<reference evidence="2 3" key="1">
    <citation type="submission" date="2016-10" db="EMBL/GenBank/DDBJ databases">
        <authorList>
            <person name="de Groot N.N."/>
        </authorList>
    </citation>
    <scope>NUCLEOTIDE SEQUENCE [LARGE SCALE GENOMIC DNA]</scope>
    <source>
        <strain evidence="2 3">GAS522</strain>
    </source>
</reference>
<feature type="coiled-coil region" evidence="1">
    <location>
        <begin position="25"/>
        <end position="100"/>
    </location>
</feature>
<gene>
    <name evidence="2" type="ORF">SAMN05444171_7716</name>
</gene>
<proteinExistence type="predicted"/>
<dbReference type="RefSeq" id="WP_074830279.1">
    <property type="nucleotide sequence ID" value="NZ_FNTI01000001.1"/>
</dbReference>
<dbReference type="EMBL" id="FNTI01000001">
    <property type="protein sequence ID" value="SEE49164.1"/>
    <property type="molecule type" value="Genomic_DNA"/>
</dbReference>
<accession>A0A1H5J9K2</accession>
<keyword evidence="1" id="KW-0175">Coiled coil</keyword>